<keyword evidence="5" id="KW-0067">ATP-binding</keyword>
<evidence type="ECO:0000259" key="8">
    <source>
        <dbReference type="Pfam" id="PF00294"/>
    </source>
</evidence>
<organism evidence="9 10">
    <name type="scientific">Plantibacter cousiniae</name>
    <name type="common">nom. nud.</name>
    <dbReference type="NCBI Taxonomy" id="199709"/>
    <lineage>
        <taxon>Bacteria</taxon>
        <taxon>Bacillati</taxon>
        <taxon>Actinomycetota</taxon>
        <taxon>Actinomycetes</taxon>
        <taxon>Micrococcales</taxon>
        <taxon>Microbacteriaceae</taxon>
        <taxon>Plantibacter</taxon>
    </lineage>
</organism>
<dbReference type="Gene3D" id="3.40.1190.20">
    <property type="match status" value="1"/>
</dbReference>
<keyword evidence="10" id="KW-1185">Reference proteome</keyword>
<evidence type="ECO:0000256" key="2">
    <source>
        <dbReference type="ARBA" id="ARBA00022679"/>
    </source>
</evidence>
<dbReference type="PRINTS" id="PR00990">
    <property type="entry name" value="RIBOKINASE"/>
</dbReference>
<dbReference type="InterPro" id="IPR011611">
    <property type="entry name" value="PfkB_dom"/>
</dbReference>
<feature type="domain" description="Carbohydrate kinase PfkB" evidence="8">
    <location>
        <begin position="8"/>
        <end position="304"/>
    </location>
</feature>
<dbReference type="InterPro" id="IPR002139">
    <property type="entry name" value="Ribo/fructo_kinase"/>
</dbReference>
<reference evidence="9 10" key="1">
    <citation type="submission" date="2017-02" db="EMBL/GenBank/DDBJ databases">
        <authorList>
            <person name="Varghese N."/>
            <person name="Submissions S."/>
        </authorList>
    </citation>
    <scope>NUCLEOTIDE SEQUENCE [LARGE SCALE GENOMIC DNA]</scope>
    <source>
        <strain evidence="9 10">VKM Ac-1787</strain>
    </source>
</reference>
<dbReference type="SUPFAM" id="SSF53613">
    <property type="entry name" value="Ribokinase-like"/>
    <property type="match status" value="1"/>
</dbReference>
<evidence type="ECO:0000256" key="6">
    <source>
        <dbReference type="PIRNR" id="PIRNR000535"/>
    </source>
</evidence>
<dbReference type="InterPro" id="IPR002173">
    <property type="entry name" value="Carboh/pur_kinase_PfkB_CS"/>
</dbReference>
<proteinExistence type="inferred from homology"/>
<evidence type="ECO:0000256" key="5">
    <source>
        <dbReference type="ARBA" id="ARBA00022840"/>
    </source>
</evidence>
<dbReference type="CDD" id="cd01164">
    <property type="entry name" value="FruK_PfkB_like"/>
    <property type="match status" value="1"/>
</dbReference>
<dbReference type="InterPro" id="IPR017583">
    <property type="entry name" value="Tagatose/fructose_Pkinase"/>
</dbReference>
<accession>A0ABY1LPR7</accession>
<dbReference type="Pfam" id="PF00294">
    <property type="entry name" value="PfkB"/>
    <property type="match status" value="1"/>
</dbReference>
<dbReference type="PIRSF" id="PIRSF000535">
    <property type="entry name" value="1PFK/6PFK/LacC"/>
    <property type="match status" value="1"/>
</dbReference>
<evidence type="ECO:0000256" key="3">
    <source>
        <dbReference type="ARBA" id="ARBA00022741"/>
    </source>
</evidence>
<protein>
    <submittedName>
        <fullName evidence="9">1-phosphofructokinase</fullName>
    </submittedName>
</protein>
<evidence type="ECO:0000256" key="1">
    <source>
        <dbReference type="ARBA" id="ARBA00010688"/>
    </source>
</evidence>
<evidence type="ECO:0000313" key="9">
    <source>
        <dbReference type="EMBL" id="SKC70510.1"/>
    </source>
</evidence>
<evidence type="ECO:0000256" key="7">
    <source>
        <dbReference type="RuleBase" id="RU003704"/>
    </source>
</evidence>
<dbReference type="Proteomes" id="UP000190827">
    <property type="component" value="Unassembled WGS sequence"/>
</dbReference>
<dbReference type="PROSITE" id="PS00584">
    <property type="entry name" value="PFKB_KINASES_2"/>
    <property type="match status" value="1"/>
</dbReference>
<evidence type="ECO:0000256" key="4">
    <source>
        <dbReference type="ARBA" id="ARBA00022777"/>
    </source>
</evidence>
<sequence>MIITLTANPSLDHTVELPGIVERGEVLRALASREQPGGKGVNVSRAIAAAELATIAVLPGESTDPMIESLRAQGIDVLAVPTGQPVRRNITLTEPDGTTTKINEPGPLLTEDDAARLVETTAQVAAGAEWLVIAGSLPPGLPADFYARVVRAARALTDGGRPLVAVDSSGAPLAALLAAFADSGEHVDLIKPNGAELAELTGTASGEEIEADPALAAAVAATLVGTTDAPGPVAAVLVTLGSRGAVLVEGQHAWSARAPKIVARSTVGAGDSSLAGYLIARTAGHEPAARLAQAVAHGAAAAALPGSDVPALSETDAGTIDVVALPLPQRVSSAP</sequence>
<keyword evidence="3" id="KW-0547">Nucleotide-binding</keyword>
<dbReference type="NCBIfam" id="TIGR03168">
    <property type="entry name" value="1-PFK"/>
    <property type="match status" value="1"/>
</dbReference>
<dbReference type="PANTHER" id="PTHR46566:SF5">
    <property type="entry name" value="1-PHOSPHOFRUCTOKINASE"/>
    <property type="match status" value="1"/>
</dbReference>
<gene>
    <name evidence="9" type="ORF">SAMN06295973_3170</name>
</gene>
<keyword evidence="2 6" id="KW-0808">Transferase</keyword>
<keyword evidence="4 7" id="KW-0418">Kinase</keyword>
<name>A0ABY1LPR7_9MICO</name>
<dbReference type="PANTHER" id="PTHR46566">
    <property type="entry name" value="1-PHOSPHOFRUCTOKINASE-RELATED"/>
    <property type="match status" value="1"/>
</dbReference>
<dbReference type="InterPro" id="IPR029056">
    <property type="entry name" value="Ribokinase-like"/>
</dbReference>
<evidence type="ECO:0000313" key="10">
    <source>
        <dbReference type="Proteomes" id="UP000190827"/>
    </source>
</evidence>
<comment type="caution">
    <text evidence="9">The sequence shown here is derived from an EMBL/GenBank/DDBJ whole genome shotgun (WGS) entry which is preliminary data.</text>
</comment>
<dbReference type="EMBL" id="FUZO01000002">
    <property type="protein sequence ID" value="SKC70510.1"/>
    <property type="molecule type" value="Genomic_DNA"/>
</dbReference>
<dbReference type="RefSeq" id="WP_079706849.1">
    <property type="nucleotide sequence ID" value="NZ_FUZO01000002.1"/>
</dbReference>
<comment type="similarity">
    <text evidence="1 7">Belongs to the carbohydrate kinase PfkB family.</text>
</comment>